<accession>A0ABM5J3N8</accession>
<name>A0ABM5J3N8_DRORH</name>
<protein>
    <submittedName>
        <fullName evidence="2">Uncharacterized protein</fullName>
    </submittedName>
</protein>
<keyword evidence="3" id="KW-1185">Reference proteome</keyword>
<feature type="compositionally biased region" description="Polar residues" evidence="1">
    <location>
        <begin position="119"/>
        <end position="145"/>
    </location>
</feature>
<sequence length="238" mass="26419">MPTLSDSESQFDIHSTVAKTQNTMTNALNSSLQQFSSIYKTSSITTPPLISQDIEPKLEAIAGDDEDWWTPSNNKRLPESRSPSSANKMERNSNSPKTTESANRFAELSDMDTTEENIKSYQTTRQLRNNPDQASTSTALGHGSCSNNNNVERCISQYNNVVNNNISNTTNNNIYNHSKDNITKHPPNHKPPPIVINNCENLNGLIRFTDKIVHPSKYSIKCLSNNSVSILTADSDTV</sequence>
<dbReference type="RefSeq" id="XP_044313434.1">
    <property type="nucleotide sequence ID" value="XM_044457499.1"/>
</dbReference>
<feature type="region of interest" description="Disordered" evidence="1">
    <location>
        <begin position="63"/>
        <end position="145"/>
    </location>
</feature>
<evidence type="ECO:0000256" key="1">
    <source>
        <dbReference type="SAM" id="MobiDB-lite"/>
    </source>
</evidence>
<dbReference type="EnsemblMetazoa" id="XM_044457499.1">
    <property type="protein sequence ID" value="XP_044313434.1"/>
    <property type="gene ID" value="LOC123037358"/>
</dbReference>
<reference evidence="3" key="1">
    <citation type="journal article" date="2021" name="Elife">
        <title>Highly contiguous assemblies of 101 drosophilid genomes.</title>
        <authorList>
            <person name="Kim B.Y."/>
            <person name="Wang J.R."/>
            <person name="Miller D.E."/>
            <person name="Barmina O."/>
            <person name="Delaney E."/>
            <person name="Thompson A."/>
            <person name="Comeault A.A."/>
            <person name="Peede D."/>
            <person name="D'Agostino E.R."/>
            <person name="Pelaez J."/>
            <person name="Aguilar J.M."/>
            <person name="Haji D."/>
            <person name="Matsunaga T."/>
            <person name="Armstrong E.E."/>
            <person name="Zych M."/>
            <person name="Ogawa Y."/>
            <person name="Stamenkovic-Radak M."/>
            <person name="Jelic M."/>
            <person name="Veselinovic M.S."/>
            <person name="Tanaskovic M."/>
            <person name="Eric P."/>
            <person name="Gao J.J."/>
            <person name="Katoh T.K."/>
            <person name="Toda M.J."/>
            <person name="Watabe H."/>
            <person name="Watada M."/>
            <person name="Davis J.S."/>
            <person name="Moyle L.C."/>
            <person name="Manoli G."/>
            <person name="Bertolini E."/>
            <person name="Kostal V."/>
            <person name="Hawley R.S."/>
            <person name="Takahashi A."/>
            <person name="Jones C.D."/>
            <person name="Price D.K."/>
            <person name="Whiteman N."/>
            <person name="Kopp A."/>
            <person name="Matute D.R."/>
            <person name="Petrov D.A."/>
        </authorList>
    </citation>
    <scope>NUCLEOTIDE SEQUENCE [LARGE SCALE GENOMIC DNA]</scope>
</reference>
<feature type="compositionally biased region" description="Polar residues" evidence="1">
    <location>
        <begin position="70"/>
        <end position="102"/>
    </location>
</feature>
<dbReference type="Proteomes" id="UP001652680">
    <property type="component" value="Unassembled WGS sequence"/>
</dbReference>
<dbReference type="GeneID" id="123037358"/>
<reference evidence="2" key="2">
    <citation type="submission" date="2025-05" db="UniProtKB">
        <authorList>
            <consortium name="EnsemblMetazoa"/>
        </authorList>
    </citation>
    <scope>IDENTIFICATION</scope>
</reference>
<organism evidence="2 3">
    <name type="scientific">Drosophila rhopaloa</name>
    <name type="common">Fruit fly</name>
    <dbReference type="NCBI Taxonomy" id="1041015"/>
    <lineage>
        <taxon>Eukaryota</taxon>
        <taxon>Metazoa</taxon>
        <taxon>Ecdysozoa</taxon>
        <taxon>Arthropoda</taxon>
        <taxon>Hexapoda</taxon>
        <taxon>Insecta</taxon>
        <taxon>Pterygota</taxon>
        <taxon>Neoptera</taxon>
        <taxon>Endopterygota</taxon>
        <taxon>Diptera</taxon>
        <taxon>Brachycera</taxon>
        <taxon>Muscomorpha</taxon>
        <taxon>Ephydroidea</taxon>
        <taxon>Drosophilidae</taxon>
        <taxon>Drosophila</taxon>
        <taxon>Sophophora</taxon>
    </lineage>
</organism>
<evidence type="ECO:0000313" key="3">
    <source>
        <dbReference type="Proteomes" id="UP001652680"/>
    </source>
</evidence>
<proteinExistence type="predicted"/>
<evidence type="ECO:0000313" key="2">
    <source>
        <dbReference type="EnsemblMetazoa" id="XP_044313434.1"/>
    </source>
</evidence>